<feature type="transmembrane region" description="Helical" evidence="2">
    <location>
        <begin position="534"/>
        <end position="554"/>
    </location>
</feature>
<sequence>MTAAADTGQSTLPAEPDGWDPVEDDRTAEVRRLLRAKRRAHRRQRNRDLAVLVYALVLMAVGYGGGYTYHFLRQVRIGADHGGLGQDIQHALPAAFTLLTLAAGLLAARDARWRGPVVVPGPTVGWLLAQPVRRAAVLRPWLWLSAGLSVLAALLPAAALVALLRATRLAGSGEAALAVLPAAVCLPLLAVALAMAVESRPGWAERVGRWTPLAVALLGLLAVQGWLAVTGRRSGVLERVELWSGPWGWAAQPVLRATGERAAGWPAAIAALLLTTAAAMVAAHRAVPRLSHAQLRRRAATVSVVRAGLWTMEPRTAGLAISEAAGGTVRRQVRLRPPRGRRTVVLWRDTLALLRTPGRLGRAAVWAACASAAAGGAGSAGGQGGVILLVLALALGYAAVSALAEPARLETDDLRRSAWSPLRLRTLMRWHTVLPAALGTLLALLAAVPWALAGRPQALLLMPLCAPPLAAAAVVGACRGPVRTELLFTGIATPAGDPGPALFVLWYLAAPLISIGSLAFALHGAPAGTVDAVTAGRVLAAAAALTGGLLLRAARGADRLVGRGR</sequence>
<feature type="transmembrane region" description="Helical" evidence="2">
    <location>
        <begin position="209"/>
        <end position="229"/>
    </location>
</feature>
<keyword evidence="2" id="KW-0472">Membrane</keyword>
<feature type="transmembrane region" description="Helical" evidence="2">
    <location>
        <begin position="175"/>
        <end position="197"/>
    </location>
</feature>
<feature type="transmembrane region" description="Helical" evidence="2">
    <location>
        <begin position="499"/>
        <end position="522"/>
    </location>
</feature>
<comment type="caution">
    <text evidence="3">The sequence shown here is derived from an EMBL/GenBank/DDBJ whole genome shotgun (WGS) entry which is preliminary data.</text>
</comment>
<keyword evidence="2" id="KW-1133">Transmembrane helix</keyword>
<dbReference type="Proteomes" id="UP000297948">
    <property type="component" value="Unassembled WGS sequence"/>
</dbReference>
<feature type="transmembrane region" description="Helical" evidence="2">
    <location>
        <begin position="386"/>
        <end position="409"/>
    </location>
</feature>
<proteinExistence type="predicted"/>
<feature type="transmembrane region" description="Helical" evidence="2">
    <location>
        <begin position="90"/>
        <end position="108"/>
    </location>
</feature>
<evidence type="ECO:0000256" key="2">
    <source>
        <dbReference type="SAM" id="Phobius"/>
    </source>
</evidence>
<keyword evidence="4" id="KW-1185">Reference proteome</keyword>
<feature type="transmembrane region" description="Helical" evidence="2">
    <location>
        <begin position="430"/>
        <end position="452"/>
    </location>
</feature>
<protein>
    <submittedName>
        <fullName evidence="3">Uncharacterized protein</fullName>
    </submittedName>
</protein>
<feature type="transmembrane region" description="Helical" evidence="2">
    <location>
        <begin position="263"/>
        <end position="287"/>
    </location>
</feature>
<gene>
    <name evidence="3" type="ORF">E4099_04105</name>
</gene>
<dbReference type="RefSeq" id="WP_135337532.1">
    <property type="nucleotide sequence ID" value="NZ_JBHLTX010000051.1"/>
</dbReference>
<keyword evidence="2" id="KW-0812">Transmembrane</keyword>
<name>A0A4Z0HGX1_9ACTN</name>
<feature type="transmembrane region" description="Helical" evidence="2">
    <location>
        <begin position="458"/>
        <end position="478"/>
    </location>
</feature>
<dbReference type="AlphaFoldDB" id="A0A4Z0HGX1"/>
<accession>A0A4Z0HGX1</accession>
<feature type="transmembrane region" description="Helical" evidence="2">
    <location>
        <begin position="49"/>
        <end position="70"/>
    </location>
</feature>
<feature type="transmembrane region" description="Helical" evidence="2">
    <location>
        <begin position="141"/>
        <end position="163"/>
    </location>
</feature>
<dbReference type="EMBL" id="SRID01000020">
    <property type="protein sequence ID" value="TGB17089.1"/>
    <property type="molecule type" value="Genomic_DNA"/>
</dbReference>
<evidence type="ECO:0000313" key="4">
    <source>
        <dbReference type="Proteomes" id="UP000297948"/>
    </source>
</evidence>
<reference evidence="3 4" key="1">
    <citation type="submission" date="2019-03" db="EMBL/GenBank/DDBJ databases">
        <authorList>
            <person name="Gonzalez-Pimentel J.L."/>
        </authorList>
    </citation>
    <scope>NUCLEOTIDE SEQUENCE [LARGE SCALE GENOMIC DNA]</scope>
    <source>
        <strain evidence="3 4">JCM 31289</strain>
    </source>
</reference>
<dbReference type="OrthoDB" id="4218549at2"/>
<feature type="region of interest" description="Disordered" evidence="1">
    <location>
        <begin position="1"/>
        <end position="23"/>
    </location>
</feature>
<evidence type="ECO:0000313" key="3">
    <source>
        <dbReference type="EMBL" id="TGB17089.1"/>
    </source>
</evidence>
<organism evidence="3 4">
    <name type="scientific">Streptomyces palmae</name>
    <dbReference type="NCBI Taxonomy" id="1701085"/>
    <lineage>
        <taxon>Bacteria</taxon>
        <taxon>Bacillati</taxon>
        <taxon>Actinomycetota</taxon>
        <taxon>Actinomycetes</taxon>
        <taxon>Kitasatosporales</taxon>
        <taxon>Streptomycetaceae</taxon>
        <taxon>Streptomyces</taxon>
    </lineage>
</organism>
<evidence type="ECO:0000256" key="1">
    <source>
        <dbReference type="SAM" id="MobiDB-lite"/>
    </source>
</evidence>